<dbReference type="PANTHER" id="PTHR37451:SF1">
    <property type="entry name" value="MARVEL DOMAIN-CONTAINING PROTEIN"/>
    <property type="match status" value="1"/>
</dbReference>
<keyword evidence="2 6" id="KW-0812">Transmembrane</keyword>
<feature type="transmembrane region" description="Helical" evidence="6">
    <location>
        <begin position="59"/>
        <end position="81"/>
    </location>
</feature>
<dbReference type="GO" id="GO:0016020">
    <property type="term" value="C:membrane"/>
    <property type="evidence" value="ECO:0007669"/>
    <property type="project" value="UniProtKB-SubCell"/>
</dbReference>
<dbReference type="OrthoDB" id="2117453at2759"/>
<dbReference type="AlphaFoldDB" id="A0A3A2ZCM8"/>
<feature type="domain" description="MARVEL" evidence="7">
    <location>
        <begin position="23"/>
        <end position="146"/>
    </location>
</feature>
<keyword evidence="9" id="KW-1185">Reference proteome</keyword>
<evidence type="ECO:0000256" key="6">
    <source>
        <dbReference type="SAM" id="Phobius"/>
    </source>
</evidence>
<dbReference type="Proteomes" id="UP000266188">
    <property type="component" value="Unassembled WGS sequence"/>
</dbReference>
<feature type="region of interest" description="Disordered" evidence="5">
    <location>
        <begin position="159"/>
        <end position="180"/>
    </location>
</feature>
<feature type="transmembrane region" description="Helical" evidence="6">
    <location>
        <begin position="21"/>
        <end position="47"/>
    </location>
</feature>
<organism evidence="8 9">
    <name type="scientific">Aspergillus sclerotialis</name>
    <dbReference type="NCBI Taxonomy" id="2070753"/>
    <lineage>
        <taxon>Eukaryota</taxon>
        <taxon>Fungi</taxon>
        <taxon>Dikarya</taxon>
        <taxon>Ascomycota</taxon>
        <taxon>Pezizomycotina</taxon>
        <taxon>Eurotiomycetes</taxon>
        <taxon>Eurotiomycetidae</taxon>
        <taxon>Eurotiales</taxon>
        <taxon>Aspergillaceae</taxon>
        <taxon>Aspergillus</taxon>
        <taxon>Aspergillus subgen. Polypaecilum</taxon>
    </lineage>
</organism>
<dbReference type="STRING" id="2070753.A0A3A2ZCM8"/>
<comment type="subcellular location">
    <subcellularLocation>
        <location evidence="1">Membrane</location>
        <topology evidence="1">Multi-pass membrane protein</topology>
    </subcellularLocation>
</comment>
<comment type="caution">
    <text evidence="8">The sequence shown here is derived from an EMBL/GenBank/DDBJ whole genome shotgun (WGS) entry which is preliminary data.</text>
</comment>
<name>A0A3A2ZCM8_9EURO</name>
<evidence type="ECO:0000259" key="7">
    <source>
        <dbReference type="Pfam" id="PF01284"/>
    </source>
</evidence>
<accession>A0A3A2ZCM8</accession>
<dbReference type="InterPro" id="IPR008253">
    <property type="entry name" value="Marvel"/>
</dbReference>
<proteinExistence type="predicted"/>
<feature type="transmembrane region" description="Helical" evidence="6">
    <location>
        <begin position="93"/>
        <end position="113"/>
    </location>
</feature>
<evidence type="ECO:0000313" key="9">
    <source>
        <dbReference type="Proteomes" id="UP000266188"/>
    </source>
</evidence>
<evidence type="ECO:0000313" key="8">
    <source>
        <dbReference type="EMBL" id="RJE20686.1"/>
    </source>
</evidence>
<dbReference type="EMBL" id="MVGC01000285">
    <property type="protein sequence ID" value="RJE20686.1"/>
    <property type="molecule type" value="Genomic_DNA"/>
</dbReference>
<dbReference type="PANTHER" id="PTHR37451">
    <property type="entry name" value="MARVEL DOMAIN"/>
    <property type="match status" value="1"/>
</dbReference>
<evidence type="ECO:0000256" key="5">
    <source>
        <dbReference type="SAM" id="MobiDB-lite"/>
    </source>
</evidence>
<keyword evidence="3 6" id="KW-1133">Transmembrane helix</keyword>
<evidence type="ECO:0000256" key="3">
    <source>
        <dbReference type="ARBA" id="ARBA00022989"/>
    </source>
</evidence>
<feature type="compositionally biased region" description="Low complexity" evidence="5">
    <location>
        <begin position="162"/>
        <end position="180"/>
    </location>
</feature>
<protein>
    <recommendedName>
        <fullName evidence="7">MARVEL domain-containing protein</fullName>
    </recommendedName>
</protein>
<keyword evidence="4 6" id="KW-0472">Membrane</keyword>
<evidence type="ECO:0000256" key="1">
    <source>
        <dbReference type="ARBA" id="ARBA00004141"/>
    </source>
</evidence>
<sequence length="180" mass="20075">MKLRPERGNPGRPQTKKPRWVLPLRIAEILLGLGVAACTAYTIALFIEQWDFGRVVDYLLFLGLWTACIAVPYVGAAPVLLTHIAHYFVMPGVEIVTMLMWLAGFIAMAAYLPSPGQCKNGPCHAMQATVVLGAVEWALFCATTYVTLVDLQHRRHIDKRTTQQPTEQTEQQPQQETAEV</sequence>
<evidence type="ECO:0000256" key="2">
    <source>
        <dbReference type="ARBA" id="ARBA00022692"/>
    </source>
</evidence>
<feature type="transmembrane region" description="Helical" evidence="6">
    <location>
        <begin position="125"/>
        <end position="151"/>
    </location>
</feature>
<gene>
    <name evidence="8" type="ORF">PHISCL_06985</name>
</gene>
<reference evidence="9" key="1">
    <citation type="submission" date="2017-02" db="EMBL/GenBank/DDBJ databases">
        <authorList>
            <person name="Tafer H."/>
            <person name="Lopandic K."/>
        </authorList>
    </citation>
    <scope>NUCLEOTIDE SEQUENCE [LARGE SCALE GENOMIC DNA]</scope>
    <source>
        <strain evidence="9">CBS 366.77</strain>
    </source>
</reference>
<dbReference type="Pfam" id="PF01284">
    <property type="entry name" value="MARVEL"/>
    <property type="match status" value="1"/>
</dbReference>
<evidence type="ECO:0000256" key="4">
    <source>
        <dbReference type="ARBA" id="ARBA00023136"/>
    </source>
</evidence>